<protein>
    <submittedName>
        <fullName evidence="2">Uncharacterized protein</fullName>
    </submittedName>
</protein>
<reference evidence="2" key="1">
    <citation type="submission" date="2021-01" db="EMBL/GenBank/DDBJ databases">
        <title>Metabolic potential, ecology and presence of endohyphal bacteria is reflected in genomic diversity of Mucoromycotina.</title>
        <authorList>
            <person name="Muszewska A."/>
            <person name="Okrasinska A."/>
            <person name="Steczkiewicz K."/>
            <person name="Drgas O."/>
            <person name="Orlowska M."/>
            <person name="Perlinska-Lenart U."/>
            <person name="Aleksandrzak-Piekarczyk T."/>
            <person name="Szatraj K."/>
            <person name="Zielenkiewicz U."/>
            <person name="Pilsyk S."/>
            <person name="Malc E."/>
            <person name="Mieczkowski P."/>
            <person name="Kruszewska J.S."/>
            <person name="Biernat P."/>
            <person name="Pawlowska J."/>
        </authorList>
    </citation>
    <scope>NUCLEOTIDE SEQUENCE</scope>
    <source>
        <strain evidence="2">WA0000018081</strain>
    </source>
</reference>
<gene>
    <name evidence="2" type="ORF">INT48_001895</name>
</gene>
<sequence>MFKKPTIKESSYLSWLATAAELIPAYDYFDFANTVCENKKQSNFWYCNIMKKALNAAKREQKYIIAQKINEFNVLNYLQRREELESQRRMAKRQRVVAESSNEAACSTFEAIINKASSTAATANCRTSPTNDTTDKEKVVEDLEDCTFDELDEKFIFLDKDKESTTDNETATILADLIKLSNKPLTAVCDSLIHKLVNCPPSTKIMRDLIRTHATSKMDESFDLALHYDLNFTEVMSTHLAEKQAPLTGDVKWDGIAFLVKNKLVTPLFIELSGGIDFNSGHEKTRSDEEKLLQQILRLLKLKKVEGSNLLTQYYIRYHDLKTHFESLTYLEDCYIKRTYFELICPTTPNELKGFVQKIPQLFRYRQTLLEQFKD</sequence>
<keyword evidence="1" id="KW-0175">Coiled coil</keyword>
<evidence type="ECO:0000313" key="3">
    <source>
        <dbReference type="Proteomes" id="UP000613177"/>
    </source>
</evidence>
<evidence type="ECO:0000313" key="2">
    <source>
        <dbReference type="EMBL" id="KAG2228893.1"/>
    </source>
</evidence>
<feature type="coiled-coil region" evidence="1">
    <location>
        <begin position="74"/>
        <end position="101"/>
    </location>
</feature>
<dbReference type="Proteomes" id="UP000613177">
    <property type="component" value="Unassembled WGS sequence"/>
</dbReference>
<comment type="caution">
    <text evidence="2">The sequence shown here is derived from an EMBL/GenBank/DDBJ whole genome shotgun (WGS) entry which is preliminary data.</text>
</comment>
<proteinExistence type="predicted"/>
<keyword evidence="3" id="KW-1185">Reference proteome</keyword>
<name>A0A8H7VU59_9FUNG</name>
<accession>A0A8H7VU59</accession>
<dbReference type="EMBL" id="JAEPRE010000341">
    <property type="protein sequence ID" value="KAG2228893.1"/>
    <property type="molecule type" value="Genomic_DNA"/>
</dbReference>
<evidence type="ECO:0000256" key="1">
    <source>
        <dbReference type="SAM" id="Coils"/>
    </source>
</evidence>
<dbReference type="AlphaFoldDB" id="A0A8H7VU59"/>
<organism evidence="2 3">
    <name type="scientific">Thamnidium elegans</name>
    <dbReference type="NCBI Taxonomy" id="101142"/>
    <lineage>
        <taxon>Eukaryota</taxon>
        <taxon>Fungi</taxon>
        <taxon>Fungi incertae sedis</taxon>
        <taxon>Mucoromycota</taxon>
        <taxon>Mucoromycotina</taxon>
        <taxon>Mucoromycetes</taxon>
        <taxon>Mucorales</taxon>
        <taxon>Mucorineae</taxon>
        <taxon>Mucoraceae</taxon>
        <taxon>Thamnidium</taxon>
    </lineage>
</organism>